<dbReference type="SUPFAM" id="SSF53182">
    <property type="entry name" value="Pyrrolidone carboxyl peptidase (pyroglutamate aminopeptidase)"/>
    <property type="match status" value="1"/>
</dbReference>
<keyword evidence="5" id="KW-0788">Thiol protease</keyword>
<dbReference type="OrthoDB" id="407146at2759"/>
<protein>
    <recommendedName>
        <fullName evidence="8">Pyroglutamyl-peptidase I</fullName>
    </recommendedName>
</protein>
<reference evidence="6" key="1">
    <citation type="submission" date="2021-04" db="EMBL/GenBank/DDBJ databases">
        <authorList>
            <consortium name="Molecular Ecology Group"/>
        </authorList>
    </citation>
    <scope>NUCLEOTIDE SEQUENCE</scope>
</reference>
<dbReference type="AlphaFoldDB" id="A0A8S3ZCI8"/>
<dbReference type="Proteomes" id="UP000678393">
    <property type="component" value="Unassembled WGS sequence"/>
</dbReference>
<dbReference type="PANTHER" id="PTHR23402">
    <property type="entry name" value="PROTEASE FAMILY C15 PYROGLUTAMYL-PEPTIDASE I-RELATED"/>
    <property type="match status" value="1"/>
</dbReference>
<keyword evidence="7" id="KW-1185">Reference proteome</keyword>
<dbReference type="PANTHER" id="PTHR23402:SF1">
    <property type="entry name" value="PYROGLUTAMYL-PEPTIDASE I"/>
    <property type="match status" value="1"/>
</dbReference>
<accession>A0A8S3ZCI8</accession>
<dbReference type="InterPro" id="IPR036440">
    <property type="entry name" value="Peptidase_C15-like_sf"/>
</dbReference>
<evidence type="ECO:0000256" key="1">
    <source>
        <dbReference type="ARBA" id="ARBA00006641"/>
    </source>
</evidence>
<evidence type="ECO:0000256" key="5">
    <source>
        <dbReference type="ARBA" id="ARBA00022807"/>
    </source>
</evidence>
<name>A0A8S3ZCI8_9EUPU</name>
<comment type="caution">
    <text evidence="6">The sequence shown here is derived from an EMBL/GenBank/DDBJ whole genome shotgun (WGS) entry which is preliminary data.</text>
</comment>
<keyword evidence="3" id="KW-0645">Protease</keyword>
<evidence type="ECO:0000256" key="2">
    <source>
        <dbReference type="ARBA" id="ARBA00022490"/>
    </source>
</evidence>
<organism evidence="6 7">
    <name type="scientific">Candidula unifasciata</name>
    <dbReference type="NCBI Taxonomy" id="100452"/>
    <lineage>
        <taxon>Eukaryota</taxon>
        <taxon>Metazoa</taxon>
        <taxon>Spiralia</taxon>
        <taxon>Lophotrochozoa</taxon>
        <taxon>Mollusca</taxon>
        <taxon>Gastropoda</taxon>
        <taxon>Heterobranchia</taxon>
        <taxon>Euthyneura</taxon>
        <taxon>Panpulmonata</taxon>
        <taxon>Eupulmonata</taxon>
        <taxon>Stylommatophora</taxon>
        <taxon>Helicina</taxon>
        <taxon>Helicoidea</taxon>
        <taxon>Geomitridae</taxon>
        <taxon>Candidula</taxon>
    </lineage>
</organism>
<dbReference type="EMBL" id="CAJHNH020002090">
    <property type="protein sequence ID" value="CAG5125540.1"/>
    <property type="molecule type" value="Genomic_DNA"/>
</dbReference>
<feature type="non-terminal residue" evidence="6">
    <location>
        <position position="147"/>
    </location>
</feature>
<dbReference type="GO" id="GO:0005829">
    <property type="term" value="C:cytosol"/>
    <property type="evidence" value="ECO:0007669"/>
    <property type="project" value="InterPro"/>
</dbReference>
<dbReference type="InterPro" id="IPR016125">
    <property type="entry name" value="Peptidase_C15-like"/>
</dbReference>
<evidence type="ECO:0000256" key="4">
    <source>
        <dbReference type="ARBA" id="ARBA00022801"/>
    </source>
</evidence>
<keyword evidence="4" id="KW-0378">Hydrolase</keyword>
<evidence type="ECO:0000313" key="7">
    <source>
        <dbReference type="Proteomes" id="UP000678393"/>
    </source>
</evidence>
<sequence length="147" mass="16118">MPSIKKCVVVTGFGPFKGHKINASWVSVQELAKLDLDIDQVELVIYEIPVIYEEVKIIIPKLWEKHKPVLMVHVGVSGVANELTLEQQAHNDGYNRDDVQGMVPSTRMCVDGSCHDIIVSGINMSVVCEEVNAANHKVSSVVSHDAG</sequence>
<comment type="similarity">
    <text evidence="1">Belongs to the peptidase C15 family.</text>
</comment>
<dbReference type="PRINTS" id="PR00706">
    <property type="entry name" value="PYROGLUPTASE"/>
</dbReference>
<dbReference type="InterPro" id="IPR000816">
    <property type="entry name" value="Peptidase_C15"/>
</dbReference>
<dbReference type="GO" id="GO:0016920">
    <property type="term" value="F:pyroglutamyl-peptidase activity"/>
    <property type="evidence" value="ECO:0007669"/>
    <property type="project" value="InterPro"/>
</dbReference>
<keyword evidence="2" id="KW-0963">Cytoplasm</keyword>
<gene>
    <name evidence="6" type="ORF">CUNI_LOCUS11098</name>
</gene>
<dbReference type="Gene3D" id="3.40.630.20">
    <property type="entry name" value="Peptidase C15, pyroglutamyl peptidase I-like"/>
    <property type="match status" value="1"/>
</dbReference>
<dbReference type="Pfam" id="PF01470">
    <property type="entry name" value="Peptidase_C15"/>
    <property type="match status" value="1"/>
</dbReference>
<proteinExistence type="inferred from homology"/>
<dbReference type="GO" id="GO:0006508">
    <property type="term" value="P:proteolysis"/>
    <property type="evidence" value="ECO:0007669"/>
    <property type="project" value="UniProtKB-KW"/>
</dbReference>
<evidence type="ECO:0008006" key="8">
    <source>
        <dbReference type="Google" id="ProtNLM"/>
    </source>
</evidence>
<evidence type="ECO:0000313" key="6">
    <source>
        <dbReference type="EMBL" id="CAG5125540.1"/>
    </source>
</evidence>
<evidence type="ECO:0000256" key="3">
    <source>
        <dbReference type="ARBA" id="ARBA00022670"/>
    </source>
</evidence>